<dbReference type="RefSeq" id="WP_016533385.1">
    <property type="nucleotide sequence ID" value="NZ_AP025519.1"/>
</dbReference>
<dbReference type="Proteomes" id="UP001182304">
    <property type="component" value="Unassembled WGS sequence"/>
</dbReference>
<evidence type="ECO:0000313" key="3">
    <source>
        <dbReference type="Proteomes" id="UP001182304"/>
    </source>
</evidence>
<proteinExistence type="predicted"/>
<feature type="signal peptide" evidence="1">
    <location>
        <begin position="1"/>
        <end position="20"/>
    </location>
</feature>
<feature type="chain" id="PRO_5043622832" evidence="1">
    <location>
        <begin position="21"/>
        <end position="137"/>
    </location>
</feature>
<name>A0AAW8V8Z8_PASMD</name>
<accession>A0AAW8V8Z8</accession>
<evidence type="ECO:0000313" key="2">
    <source>
        <dbReference type="EMBL" id="MDT3453014.1"/>
    </source>
</evidence>
<dbReference type="EMBL" id="JANIEN010000012">
    <property type="protein sequence ID" value="MDT3453014.1"/>
    <property type="molecule type" value="Genomic_DNA"/>
</dbReference>
<keyword evidence="1" id="KW-0732">Signal</keyword>
<gene>
    <name evidence="2" type="ORF">NQF69_09555</name>
</gene>
<reference evidence="2" key="1">
    <citation type="submission" date="2022-07" db="EMBL/GenBank/DDBJ databases">
        <title>Sequence of Pasteurella multocoda 17BRD-035.</title>
        <authorList>
            <person name="Roy Chowdhury P."/>
            <person name="Alhamami T."/>
            <person name="Trott D.J."/>
            <person name="Djordvevic S.P."/>
        </authorList>
    </citation>
    <scope>NUCLEOTIDE SEQUENCE</scope>
    <source>
        <strain evidence="2">17BRD-035</strain>
    </source>
</reference>
<evidence type="ECO:0000256" key="1">
    <source>
        <dbReference type="SAM" id="SignalP"/>
    </source>
</evidence>
<organism evidence="2 3">
    <name type="scientific">Pasteurella multocida</name>
    <dbReference type="NCBI Taxonomy" id="747"/>
    <lineage>
        <taxon>Bacteria</taxon>
        <taxon>Pseudomonadati</taxon>
        <taxon>Pseudomonadota</taxon>
        <taxon>Gammaproteobacteria</taxon>
        <taxon>Pasteurellales</taxon>
        <taxon>Pasteurellaceae</taxon>
        <taxon>Pasteurella</taxon>
    </lineage>
</organism>
<sequence>MKRFFTLIMIALLPVQVMSAASMFPIIAAVATTGTHSNQKNESEKADSQAQVIAVTQGGLTVDANSGHVIIRCLWVKGGLCKIPEGKKEGDGFFTRKTDLILTPQEFAEREGYKKVHRITLLPLYREDWLALDVSKE</sequence>
<comment type="caution">
    <text evidence="2">The sequence shown here is derived from an EMBL/GenBank/DDBJ whole genome shotgun (WGS) entry which is preliminary data.</text>
</comment>
<dbReference type="AlphaFoldDB" id="A0AAW8V8Z8"/>
<protein>
    <submittedName>
        <fullName evidence="2">Uncharacterized protein</fullName>
    </submittedName>
</protein>